<gene>
    <name evidence="1" type="ORF">APLA_LOCUS6983</name>
</gene>
<dbReference type="Proteomes" id="UP000494106">
    <property type="component" value="Unassembled WGS sequence"/>
</dbReference>
<proteinExistence type="predicted"/>
<protein>
    <submittedName>
        <fullName evidence="1">Uncharacterized protein</fullName>
    </submittedName>
</protein>
<keyword evidence="2" id="KW-1185">Reference proteome</keyword>
<organism evidence="1 2">
    <name type="scientific">Arctia plantaginis</name>
    <name type="common">Wood tiger moth</name>
    <name type="synonym">Phalaena plantaginis</name>
    <dbReference type="NCBI Taxonomy" id="874455"/>
    <lineage>
        <taxon>Eukaryota</taxon>
        <taxon>Metazoa</taxon>
        <taxon>Ecdysozoa</taxon>
        <taxon>Arthropoda</taxon>
        <taxon>Hexapoda</taxon>
        <taxon>Insecta</taxon>
        <taxon>Pterygota</taxon>
        <taxon>Neoptera</taxon>
        <taxon>Endopterygota</taxon>
        <taxon>Lepidoptera</taxon>
        <taxon>Glossata</taxon>
        <taxon>Ditrysia</taxon>
        <taxon>Noctuoidea</taxon>
        <taxon>Erebidae</taxon>
        <taxon>Arctiinae</taxon>
        <taxon>Arctia</taxon>
    </lineage>
</organism>
<comment type="caution">
    <text evidence="1">The sequence shown here is derived from an EMBL/GenBank/DDBJ whole genome shotgun (WGS) entry which is preliminary data.</text>
</comment>
<sequence>MVNTSWFQDGDFVGQYGVETSSLKPIGANPQDDFNAVAATTLQLLRTQIINAFGAISRLIIGCDNVKRPWNVKKIEYQYLRASDEMRFLTDGGNNPWVIENIAVDEATIEDIVR</sequence>
<dbReference type="EMBL" id="CADEBC010000492">
    <property type="protein sequence ID" value="CAB3237606.1"/>
    <property type="molecule type" value="Genomic_DNA"/>
</dbReference>
<reference evidence="1 2" key="1">
    <citation type="submission" date="2020-04" db="EMBL/GenBank/DDBJ databases">
        <authorList>
            <person name="Wallbank WR R."/>
            <person name="Pardo Diaz C."/>
            <person name="Kozak K."/>
            <person name="Martin S."/>
            <person name="Jiggins C."/>
            <person name="Moest M."/>
            <person name="Warren A I."/>
            <person name="Byers J.R.P. K."/>
            <person name="Montejo-Kovacevich G."/>
            <person name="Yen C E."/>
        </authorList>
    </citation>
    <scope>NUCLEOTIDE SEQUENCE [LARGE SCALE GENOMIC DNA]</scope>
</reference>
<name>A0A8S0ZVH9_ARCPL</name>
<dbReference type="OrthoDB" id="7454250at2759"/>
<evidence type="ECO:0000313" key="1">
    <source>
        <dbReference type="EMBL" id="CAB3237606.1"/>
    </source>
</evidence>
<evidence type="ECO:0000313" key="2">
    <source>
        <dbReference type="Proteomes" id="UP000494106"/>
    </source>
</evidence>
<dbReference type="AlphaFoldDB" id="A0A8S0ZVH9"/>
<accession>A0A8S0ZVH9</accession>